<proteinExistence type="predicted"/>
<dbReference type="NCBIfam" id="TIGR03847">
    <property type="entry name" value="conserved hypothetical protein"/>
    <property type="match status" value="1"/>
</dbReference>
<sequence>MPVFDYDPPDRFVAGAVGQPGARTFFLQARGQGRITTVALEKFQVAVLADRLDELLDEVLRRSGGRAPVPAMAPAELADQGPLDLPLDEDFRVGTMALAWDPDTSQVIIEAQEAGESDDDEEDEDDPLADDRPEPAVLRVRISAAAARAFSRRALEVVAAGRPPCPLCGRPLDPDGHICVRLNGHHPGGLTA</sequence>
<reference evidence="2 3" key="1">
    <citation type="submission" date="2021-01" db="EMBL/GenBank/DDBJ databases">
        <title>Whole genome shotgun sequence of Microbispora corallina NBRC 16416.</title>
        <authorList>
            <person name="Komaki H."/>
            <person name="Tamura T."/>
        </authorList>
    </citation>
    <scope>NUCLEOTIDE SEQUENCE [LARGE SCALE GENOMIC DNA]</scope>
    <source>
        <strain evidence="2 3">NBRC 16416</strain>
    </source>
</reference>
<organism evidence="2 3">
    <name type="scientific">Microbispora corallina</name>
    <dbReference type="NCBI Taxonomy" id="83302"/>
    <lineage>
        <taxon>Bacteria</taxon>
        <taxon>Bacillati</taxon>
        <taxon>Actinomycetota</taxon>
        <taxon>Actinomycetes</taxon>
        <taxon>Streptosporangiales</taxon>
        <taxon>Streptosporangiaceae</taxon>
        <taxon>Microbispora</taxon>
    </lineage>
</organism>
<dbReference type="RefSeq" id="WP_204059386.1">
    <property type="nucleotide sequence ID" value="NZ_BAAAGP010000007.1"/>
</dbReference>
<evidence type="ECO:0000313" key="2">
    <source>
        <dbReference type="EMBL" id="GIH42120.1"/>
    </source>
</evidence>
<evidence type="ECO:0008006" key="4">
    <source>
        <dbReference type="Google" id="ProtNLM"/>
    </source>
</evidence>
<dbReference type="EMBL" id="BOOC01000028">
    <property type="protein sequence ID" value="GIH42120.1"/>
    <property type="molecule type" value="Genomic_DNA"/>
</dbReference>
<name>A0ABQ4G4W9_9ACTN</name>
<protein>
    <recommendedName>
        <fullName evidence="4">DUF3090 family protein</fullName>
    </recommendedName>
</protein>
<dbReference type="Pfam" id="PF11290">
    <property type="entry name" value="DUF3090"/>
    <property type="match status" value="1"/>
</dbReference>
<evidence type="ECO:0000313" key="3">
    <source>
        <dbReference type="Proteomes" id="UP000603904"/>
    </source>
</evidence>
<dbReference type="Proteomes" id="UP000603904">
    <property type="component" value="Unassembled WGS sequence"/>
</dbReference>
<dbReference type="InterPro" id="IPR021441">
    <property type="entry name" value="DUF3090"/>
</dbReference>
<feature type="region of interest" description="Disordered" evidence="1">
    <location>
        <begin position="113"/>
        <end position="135"/>
    </location>
</feature>
<feature type="compositionally biased region" description="Acidic residues" evidence="1">
    <location>
        <begin position="113"/>
        <end position="128"/>
    </location>
</feature>
<comment type="caution">
    <text evidence="2">The sequence shown here is derived from an EMBL/GenBank/DDBJ whole genome shotgun (WGS) entry which is preliminary data.</text>
</comment>
<accession>A0ABQ4G4W9</accession>
<evidence type="ECO:0000256" key="1">
    <source>
        <dbReference type="SAM" id="MobiDB-lite"/>
    </source>
</evidence>
<keyword evidence="3" id="KW-1185">Reference proteome</keyword>
<gene>
    <name evidence="2" type="ORF">Mco01_51200</name>
</gene>